<dbReference type="RefSeq" id="WP_192818651.1">
    <property type="nucleotide sequence ID" value="NZ_CP062310.1"/>
</dbReference>
<gene>
    <name evidence="1" type="ORF">IG193_07965</name>
</gene>
<evidence type="ECO:0000313" key="1">
    <source>
        <dbReference type="EMBL" id="QOJ78679.1"/>
    </source>
</evidence>
<evidence type="ECO:0000313" key="2">
    <source>
        <dbReference type="Proteomes" id="UP000594121"/>
    </source>
</evidence>
<dbReference type="SUPFAM" id="SSF64076">
    <property type="entry name" value="MTH938-like"/>
    <property type="match status" value="1"/>
</dbReference>
<dbReference type="AlphaFoldDB" id="A0A7L9FG08"/>
<dbReference type="GeneID" id="59149823"/>
<name>A0A7L9FG08_9CREN</name>
<proteinExistence type="predicted"/>
<dbReference type="EMBL" id="CP062310">
    <property type="protein sequence ID" value="QOJ78679.1"/>
    <property type="molecule type" value="Genomic_DNA"/>
</dbReference>
<dbReference type="PANTHER" id="PTHR15811:SF5">
    <property type="entry name" value="MTH938 DOMAIN-CONTAINING PROTEIN"/>
    <property type="match status" value="1"/>
</dbReference>
<protein>
    <submittedName>
        <fullName evidence="1">Uncharacterized protein</fullName>
    </submittedName>
</protein>
<dbReference type="Gene3D" id="3.40.1230.10">
    <property type="entry name" value="MTH938-like"/>
    <property type="match status" value="1"/>
</dbReference>
<dbReference type="GO" id="GO:0005737">
    <property type="term" value="C:cytoplasm"/>
    <property type="evidence" value="ECO:0007669"/>
    <property type="project" value="TreeGrafter"/>
</dbReference>
<dbReference type="Proteomes" id="UP000594121">
    <property type="component" value="Chromosome"/>
</dbReference>
<dbReference type="InParanoid" id="A0A7L9FG08"/>
<dbReference type="InterPro" id="IPR036748">
    <property type="entry name" value="MTH938-like_sf"/>
</dbReference>
<organism evidence="1 2">
    <name type="scientific">Infirmifilum lucidum</name>
    <dbReference type="NCBI Taxonomy" id="2776706"/>
    <lineage>
        <taxon>Archaea</taxon>
        <taxon>Thermoproteota</taxon>
        <taxon>Thermoprotei</taxon>
        <taxon>Thermofilales</taxon>
        <taxon>Thermofilaceae</taxon>
        <taxon>Infirmifilum</taxon>
    </lineage>
</organism>
<sequence>MIEEYSFGRIKVQGRVYTRDIIVSNEGVVVENWWRREGHILSLDDIRGIIEQVRPNVLVVGSGYFGAMKVGEDVMDYCRSRSIRVFVEKSGEAVKIFNRLVSEGEKVLGAFHLTC</sequence>
<dbReference type="Pfam" id="PF04430">
    <property type="entry name" value="DUF498"/>
    <property type="match status" value="1"/>
</dbReference>
<dbReference type="PANTHER" id="PTHR15811">
    <property type="entry name" value="MTH938 DOMAIN-CONTAINING PROTEIN"/>
    <property type="match status" value="1"/>
</dbReference>
<keyword evidence="2" id="KW-1185">Reference proteome</keyword>
<accession>A0A7L9FG08</accession>
<dbReference type="KEGG" id="thel:IG193_07965"/>
<reference evidence="1 2" key="1">
    <citation type="submission" date="2020-10" db="EMBL/GenBank/DDBJ databases">
        <title>Thermofilum lucidum 3507LT sp. nov. a novel member of Thermofilaceae family isolated from Chile hot spring, and proposal of description order Thermofilales.</title>
        <authorList>
            <person name="Zayulina K.S."/>
            <person name="Elcheninov A.G."/>
            <person name="Toshchakov S.V."/>
            <person name="Kublanov I.V."/>
        </authorList>
    </citation>
    <scope>NUCLEOTIDE SEQUENCE [LARGE SCALE GENOMIC DNA]</scope>
    <source>
        <strain evidence="1 2">3507LT</strain>
    </source>
</reference>
<dbReference type="InterPro" id="IPR007523">
    <property type="entry name" value="NDUFAF3/AAMDC"/>
</dbReference>